<dbReference type="AlphaFoldDB" id="A0A7W6HJA1"/>
<dbReference type="EMBL" id="JACIED010000001">
    <property type="protein sequence ID" value="MBB4006261.1"/>
    <property type="molecule type" value="Genomic_DNA"/>
</dbReference>
<comment type="caution">
    <text evidence="1">The sequence shown here is derived from an EMBL/GenBank/DDBJ whole genome shotgun (WGS) entry which is preliminary data.</text>
</comment>
<sequence length="52" mass="5829">MVIDLELELFQEKYLAISLEGARQSEEMERSIFVFPLNPALAGPHQGIAGLR</sequence>
<organism evidence="1 2">
    <name type="scientific">Allorhizobium taibaishanense</name>
    <dbReference type="NCBI Taxonomy" id="887144"/>
    <lineage>
        <taxon>Bacteria</taxon>
        <taxon>Pseudomonadati</taxon>
        <taxon>Pseudomonadota</taxon>
        <taxon>Alphaproteobacteria</taxon>
        <taxon>Hyphomicrobiales</taxon>
        <taxon>Rhizobiaceae</taxon>
        <taxon>Rhizobium/Agrobacterium group</taxon>
        <taxon>Allorhizobium</taxon>
    </lineage>
</organism>
<reference evidence="1 2" key="1">
    <citation type="submission" date="2020-08" db="EMBL/GenBank/DDBJ databases">
        <title>Genomic Encyclopedia of Type Strains, Phase IV (KMG-IV): sequencing the most valuable type-strain genomes for metagenomic binning, comparative biology and taxonomic classification.</title>
        <authorList>
            <person name="Goeker M."/>
        </authorList>
    </citation>
    <scope>NUCLEOTIDE SEQUENCE [LARGE SCALE GENOMIC DNA]</scope>
    <source>
        <strain evidence="1 2">DSM 100021</strain>
    </source>
</reference>
<proteinExistence type="predicted"/>
<protein>
    <submittedName>
        <fullName evidence="1">Uncharacterized protein</fullName>
    </submittedName>
</protein>
<dbReference type="Proteomes" id="UP000544107">
    <property type="component" value="Unassembled WGS sequence"/>
</dbReference>
<evidence type="ECO:0000313" key="2">
    <source>
        <dbReference type="Proteomes" id="UP000544107"/>
    </source>
</evidence>
<name>A0A7W6HJA1_9HYPH</name>
<evidence type="ECO:0000313" key="1">
    <source>
        <dbReference type="EMBL" id="MBB4006261.1"/>
    </source>
</evidence>
<dbReference type="RefSeq" id="WP_162843869.1">
    <property type="nucleotide sequence ID" value="NZ_JACIED010000001.1"/>
</dbReference>
<accession>A0A7W6HJA1</accession>
<gene>
    <name evidence="1" type="ORF">GGQ71_000497</name>
</gene>